<evidence type="ECO:0000313" key="2">
    <source>
        <dbReference type="Proteomes" id="UP000234460"/>
    </source>
</evidence>
<evidence type="ECO:0000313" key="1">
    <source>
        <dbReference type="EMBL" id="SOR61670.1"/>
    </source>
</evidence>
<organism evidence="1 2">
    <name type="scientific">Leptospira interrogans serovar Manilae</name>
    <dbReference type="NCBI Taxonomy" id="214675"/>
    <lineage>
        <taxon>Bacteria</taxon>
        <taxon>Pseudomonadati</taxon>
        <taxon>Spirochaetota</taxon>
        <taxon>Spirochaetia</taxon>
        <taxon>Leptospirales</taxon>
        <taxon>Leptospiraceae</taxon>
        <taxon>Leptospira</taxon>
    </lineage>
</organism>
<gene>
    <name evidence="1" type="ORF">LMANV2_330022</name>
</gene>
<dbReference type="Proteomes" id="UP000234460">
    <property type="component" value="Chromosome LMANV2"/>
</dbReference>
<protein>
    <submittedName>
        <fullName evidence="1">Uncharacterized protein</fullName>
    </submittedName>
</protein>
<accession>A0AAQ1NXK8</accession>
<dbReference type="AlphaFoldDB" id="A0AAQ1NXK8"/>
<dbReference type="EMBL" id="OEJX01000027">
    <property type="protein sequence ID" value="SOR61670.1"/>
    <property type="molecule type" value="Genomic_DNA"/>
</dbReference>
<proteinExistence type="predicted"/>
<name>A0AAQ1NXK8_LEPIR</name>
<comment type="caution">
    <text evidence="1">The sequence shown here is derived from an EMBL/GenBank/DDBJ whole genome shotgun (WGS) entry which is preliminary data.</text>
</comment>
<sequence length="48" mass="5670">MALSNEEENYFSTTLILIESQNLIQWKSYIQFLYGKTNHNLYTKLVLG</sequence>
<reference evidence="1 2" key="1">
    <citation type="submission" date="2017-11" db="EMBL/GenBank/DDBJ databases">
        <authorList>
            <person name="Lechat P."/>
        </authorList>
    </citation>
    <scope>NUCLEOTIDE SEQUENCE [LARGE SCALE GENOMIC DNA]</scope>
    <source>
        <strain evidence="1">L495</strain>
    </source>
</reference>